<evidence type="ECO:0000256" key="1">
    <source>
        <dbReference type="ARBA" id="ARBA00004651"/>
    </source>
</evidence>
<comment type="similarity">
    <text evidence="2">Belongs to the binding-protein-dependent transport system permease family. FecCD subfamily.</text>
</comment>
<keyword evidence="5" id="KW-0812">Transmembrane</keyword>
<dbReference type="SUPFAM" id="SSF81345">
    <property type="entry name" value="ABC transporter involved in vitamin B12 uptake, BtuC"/>
    <property type="match status" value="1"/>
</dbReference>
<keyword evidence="4" id="KW-1003">Cell membrane</keyword>
<dbReference type="InterPro" id="IPR000522">
    <property type="entry name" value="ABC_transptr_permease_BtuC"/>
</dbReference>
<comment type="subcellular location">
    <subcellularLocation>
        <location evidence="1">Cell membrane</location>
        <topology evidence="1">Multi-pass membrane protein</topology>
    </subcellularLocation>
</comment>
<evidence type="ECO:0000313" key="8">
    <source>
        <dbReference type="EMBL" id="GFR38146.1"/>
    </source>
</evidence>
<dbReference type="InterPro" id="IPR037294">
    <property type="entry name" value="ABC_BtuC-like"/>
</dbReference>
<evidence type="ECO:0000313" key="9">
    <source>
        <dbReference type="Proteomes" id="UP000654993"/>
    </source>
</evidence>
<reference evidence="8" key="2">
    <citation type="journal article" date="2021" name="Data Brief">
        <title>Draft genome sequence data of the facultative, thermophilic, xylanolytic bacterium Paenibacillus sp. strain DA-C8.</title>
        <authorList>
            <person name="Chhe C."/>
            <person name="Uke A."/>
            <person name="Baramee S."/>
            <person name="Ungkulpasvich U."/>
            <person name="Tachaapaikoon C."/>
            <person name="Pason P."/>
            <person name="Waeonukul R."/>
            <person name="Ratanakhanokchai K."/>
            <person name="Kosugi A."/>
        </authorList>
    </citation>
    <scope>NUCLEOTIDE SEQUENCE</scope>
    <source>
        <strain evidence="8">DA-C8</strain>
    </source>
</reference>
<dbReference type="AlphaFoldDB" id="A0A916QGM7"/>
<evidence type="ECO:0000256" key="3">
    <source>
        <dbReference type="ARBA" id="ARBA00022448"/>
    </source>
</evidence>
<evidence type="ECO:0000256" key="2">
    <source>
        <dbReference type="ARBA" id="ARBA00007935"/>
    </source>
</evidence>
<keyword evidence="6" id="KW-1133">Transmembrane helix</keyword>
<keyword evidence="3" id="KW-0813">Transport</keyword>
<evidence type="ECO:0000256" key="6">
    <source>
        <dbReference type="ARBA" id="ARBA00022989"/>
    </source>
</evidence>
<reference evidence="8" key="1">
    <citation type="submission" date="2020-08" db="EMBL/GenBank/DDBJ databases">
        <authorList>
            <person name="Uke A."/>
            <person name="Chhe C."/>
            <person name="Baramee S."/>
            <person name="Kosugi A."/>
        </authorList>
    </citation>
    <scope>NUCLEOTIDE SEQUENCE</scope>
    <source>
        <strain evidence="8">DA-C8</strain>
    </source>
</reference>
<keyword evidence="7" id="KW-0472">Membrane</keyword>
<dbReference type="GO" id="GO:0005886">
    <property type="term" value="C:plasma membrane"/>
    <property type="evidence" value="ECO:0007669"/>
    <property type="project" value="UniProtKB-SubCell"/>
</dbReference>
<dbReference type="Gene3D" id="1.10.3470.10">
    <property type="entry name" value="ABC transporter involved in vitamin B12 uptake, BtuC"/>
    <property type="match status" value="1"/>
</dbReference>
<evidence type="ECO:0000256" key="7">
    <source>
        <dbReference type="ARBA" id="ARBA00023136"/>
    </source>
</evidence>
<dbReference type="Pfam" id="PF01032">
    <property type="entry name" value="FecCD"/>
    <property type="match status" value="1"/>
</dbReference>
<dbReference type="PANTHER" id="PTHR30472:SF25">
    <property type="entry name" value="ABC TRANSPORTER PERMEASE PROTEIN MJ0876-RELATED"/>
    <property type="match status" value="1"/>
</dbReference>
<evidence type="ECO:0008006" key="10">
    <source>
        <dbReference type="Google" id="ProtNLM"/>
    </source>
</evidence>
<protein>
    <recommendedName>
        <fullName evidence="10">FecCD transport family protein</fullName>
    </recommendedName>
</protein>
<organism evidence="8 9">
    <name type="scientific">Insulibacter thermoxylanivorax</name>
    <dbReference type="NCBI Taxonomy" id="2749268"/>
    <lineage>
        <taxon>Bacteria</taxon>
        <taxon>Bacillati</taxon>
        <taxon>Bacillota</taxon>
        <taxon>Bacilli</taxon>
        <taxon>Bacillales</taxon>
        <taxon>Paenibacillaceae</taxon>
        <taxon>Insulibacter</taxon>
    </lineage>
</organism>
<dbReference type="PANTHER" id="PTHR30472">
    <property type="entry name" value="FERRIC ENTEROBACTIN TRANSPORT SYSTEM PERMEASE PROTEIN"/>
    <property type="match status" value="1"/>
</dbReference>
<name>A0A916QGM7_9BACL</name>
<dbReference type="GO" id="GO:0022857">
    <property type="term" value="F:transmembrane transporter activity"/>
    <property type="evidence" value="ECO:0007669"/>
    <property type="project" value="InterPro"/>
</dbReference>
<comment type="caution">
    <text evidence="8">The sequence shown here is derived from an EMBL/GenBank/DDBJ whole genome shotgun (WGS) entry which is preliminary data.</text>
</comment>
<gene>
    <name evidence="8" type="ORF">PRECH8_14420</name>
</gene>
<dbReference type="GO" id="GO:0033214">
    <property type="term" value="P:siderophore-iron import into cell"/>
    <property type="evidence" value="ECO:0007669"/>
    <property type="project" value="TreeGrafter"/>
</dbReference>
<evidence type="ECO:0000256" key="5">
    <source>
        <dbReference type="ARBA" id="ARBA00022692"/>
    </source>
</evidence>
<dbReference type="EMBL" id="BMAQ01000012">
    <property type="protein sequence ID" value="GFR38146.1"/>
    <property type="molecule type" value="Genomic_DNA"/>
</dbReference>
<keyword evidence="9" id="KW-1185">Reference proteome</keyword>
<proteinExistence type="inferred from homology"/>
<dbReference type="Proteomes" id="UP000654993">
    <property type="component" value="Unassembled WGS sequence"/>
</dbReference>
<evidence type="ECO:0000256" key="4">
    <source>
        <dbReference type="ARBA" id="ARBA00022475"/>
    </source>
</evidence>
<accession>A0A916QGM7</accession>
<sequence>MISIMVASSKNEQELRSIVYWLQGGLEARTWEHVHLTAPLIIAAVIFICLFGKELNVMLLGDDQAHNAGIHVQRLRWMLLVLASLVRMKEGE</sequence>